<accession>A0A1B6C2W6</accession>
<dbReference type="GO" id="GO:0005739">
    <property type="term" value="C:mitochondrion"/>
    <property type="evidence" value="ECO:0007669"/>
    <property type="project" value="TreeGrafter"/>
</dbReference>
<organism evidence="2">
    <name type="scientific">Clastoptera arizonana</name>
    <name type="common">Arizona spittle bug</name>
    <dbReference type="NCBI Taxonomy" id="38151"/>
    <lineage>
        <taxon>Eukaryota</taxon>
        <taxon>Metazoa</taxon>
        <taxon>Ecdysozoa</taxon>
        <taxon>Arthropoda</taxon>
        <taxon>Hexapoda</taxon>
        <taxon>Insecta</taxon>
        <taxon>Pterygota</taxon>
        <taxon>Neoptera</taxon>
        <taxon>Paraneoptera</taxon>
        <taxon>Hemiptera</taxon>
        <taxon>Auchenorrhyncha</taxon>
        <taxon>Cercopoidea</taxon>
        <taxon>Clastopteridae</taxon>
        <taxon>Clastoptera</taxon>
    </lineage>
</organism>
<dbReference type="GO" id="GO:0008206">
    <property type="term" value="P:bile acid metabolic process"/>
    <property type="evidence" value="ECO:0007669"/>
    <property type="project" value="TreeGrafter"/>
</dbReference>
<dbReference type="GO" id="GO:0008111">
    <property type="term" value="F:alpha-methylacyl-CoA racemase activity"/>
    <property type="evidence" value="ECO:0007669"/>
    <property type="project" value="TreeGrafter"/>
</dbReference>
<dbReference type="PANTHER" id="PTHR48228">
    <property type="entry name" value="SUCCINYL-COA--D-CITRAMALATE COA-TRANSFERASE"/>
    <property type="match status" value="1"/>
</dbReference>
<dbReference type="AlphaFoldDB" id="A0A1B6C2W6"/>
<dbReference type="SUPFAM" id="SSF89796">
    <property type="entry name" value="CoA-transferase family III (CaiB/BaiF)"/>
    <property type="match status" value="1"/>
</dbReference>
<dbReference type="Gene3D" id="3.30.1540.10">
    <property type="entry name" value="formyl-coa transferase, domain 3"/>
    <property type="match status" value="1"/>
</dbReference>
<evidence type="ECO:0000313" key="2">
    <source>
        <dbReference type="EMBL" id="JAS07545.1"/>
    </source>
</evidence>
<proteinExistence type="inferred from homology"/>
<evidence type="ECO:0008006" key="3">
    <source>
        <dbReference type="Google" id="ProtNLM"/>
    </source>
</evidence>
<reference evidence="2" key="1">
    <citation type="submission" date="2015-12" db="EMBL/GenBank/DDBJ databases">
        <title>De novo transcriptome assembly of four potential Pierce s Disease insect vectors from Arizona vineyards.</title>
        <authorList>
            <person name="Tassone E.E."/>
        </authorList>
    </citation>
    <scope>NUCLEOTIDE SEQUENCE</scope>
</reference>
<name>A0A1B6C2W6_9HEMI</name>
<dbReference type="Pfam" id="PF02515">
    <property type="entry name" value="CoA_transf_3"/>
    <property type="match status" value="1"/>
</dbReference>
<dbReference type="EMBL" id="GEDC01029753">
    <property type="protein sequence ID" value="JAS07545.1"/>
    <property type="molecule type" value="Transcribed_RNA"/>
</dbReference>
<gene>
    <name evidence="2" type="ORF">g.32718</name>
</gene>
<dbReference type="InterPro" id="IPR003673">
    <property type="entry name" value="CoA-Trfase_fam_III"/>
</dbReference>
<evidence type="ECO:0000256" key="1">
    <source>
        <dbReference type="ARBA" id="ARBA00008383"/>
    </source>
</evidence>
<protein>
    <recommendedName>
        <fullName evidence="3">Alpha-methylacyl-CoA racemase</fullName>
    </recommendedName>
</protein>
<dbReference type="Gene3D" id="3.40.50.10540">
    <property type="entry name" value="Crotonobetainyl-coa:carnitine coa-transferase, domain 1"/>
    <property type="match status" value="1"/>
</dbReference>
<dbReference type="InterPro" id="IPR023606">
    <property type="entry name" value="CoA-Trfase_III_dom_1_sf"/>
</dbReference>
<dbReference type="InterPro" id="IPR044855">
    <property type="entry name" value="CoA-Trfase_III_dom3_sf"/>
</dbReference>
<dbReference type="PANTHER" id="PTHR48228:SF5">
    <property type="entry name" value="ALPHA-METHYLACYL-COA RACEMASE"/>
    <property type="match status" value="1"/>
</dbReference>
<comment type="similarity">
    <text evidence="1">Belongs to the CoA-transferase III family.</text>
</comment>
<sequence length="385" mass="42246">MKIMALRGIKVLEIAGLAPAPFCGMILADYGATVIKIDKTLPDIFGETDCLANGKKSVSIDLKHPDGVGILRKMCKKSDVLIEPFRSGVMEKLGLGPNILLEDNDRLIYARLTGYGQSGLFSKRAGHDINYVAMSGILSLLGEKNSAPTPPANLIADLGGGGLMCAFGIMAALFDRERSGKGQVIDCNMVEGSAYLCSWLARSQHLPIWGKAKGNNMLDGGLHNYKTYETKDKKWMAVGSIEHKFYLELLKGLNFTEEDLPYFSDDPEKCQRMVATKFKEKTQKEWCEIFNDTDACVTPVLSLEEAAEHPHNAERKSFIKSFQGNVAPKPAPRLSRTCAVSLADQPSPVVGQDTLEELLNLDYTHTEINKLVESGVVKCVNKSKL</sequence>
<dbReference type="InterPro" id="IPR050509">
    <property type="entry name" value="CoA-transferase_III"/>
</dbReference>